<evidence type="ECO:0000313" key="3">
    <source>
        <dbReference type="EMBL" id="MFE1352881.1"/>
    </source>
</evidence>
<dbReference type="InterPro" id="IPR002397">
    <property type="entry name" value="Cyt_P450_B"/>
</dbReference>
<keyword evidence="4" id="KW-1185">Reference proteome</keyword>
<accession>A0ABW6GJJ2</accession>
<comment type="similarity">
    <text evidence="1">Belongs to the cytochrome P450 family.</text>
</comment>
<comment type="caution">
    <text evidence="3">The sequence shown here is derived from an EMBL/GenBank/DDBJ whole genome shotgun (WGS) entry which is preliminary data.</text>
</comment>
<evidence type="ECO:0000256" key="2">
    <source>
        <dbReference type="SAM" id="MobiDB-lite"/>
    </source>
</evidence>
<dbReference type="SUPFAM" id="SSF48264">
    <property type="entry name" value="Cytochrome P450"/>
    <property type="match status" value="1"/>
</dbReference>
<reference evidence="3 4" key="1">
    <citation type="submission" date="2024-09" db="EMBL/GenBank/DDBJ databases">
        <title>The Natural Products Discovery Center: Release of the First 8490 Sequenced Strains for Exploring Actinobacteria Biosynthetic Diversity.</title>
        <authorList>
            <person name="Kalkreuter E."/>
            <person name="Kautsar S.A."/>
            <person name="Yang D."/>
            <person name="Bader C.D."/>
            <person name="Teijaro C.N."/>
            <person name="Fluegel L."/>
            <person name="Davis C.M."/>
            <person name="Simpson J.R."/>
            <person name="Lauterbach L."/>
            <person name="Steele A.D."/>
            <person name="Gui C."/>
            <person name="Meng S."/>
            <person name="Li G."/>
            <person name="Viehrig K."/>
            <person name="Ye F."/>
            <person name="Su P."/>
            <person name="Kiefer A.F."/>
            <person name="Nichols A."/>
            <person name="Cepeda A.J."/>
            <person name="Yan W."/>
            <person name="Fan B."/>
            <person name="Jiang Y."/>
            <person name="Adhikari A."/>
            <person name="Zheng C.-J."/>
            <person name="Schuster L."/>
            <person name="Cowan T.M."/>
            <person name="Smanski M.J."/>
            <person name="Chevrette M.G."/>
            <person name="De Carvalho L.P.S."/>
            <person name="Shen B."/>
        </authorList>
    </citation>
    <scope>NUCLEOTIDE SEQUENCE [LARGE SCALE GENOMIC DNA]</scope>
    <source>
        <strain evidence="3 4">NPDC058753</strain>
    </source>
</reference>
<name>A0ABW6GJJ2_9ACTN</name>
<dbReference type="PANTHER" id="PTHR46696">
    <property type="entry name" value="P450, PUTATIVE (EUROFUNG)-RELATED"/>
    <property type="match status" value="1"/>
</dbReference>
<dbReference type="EMBL" id="JBHYPX010000021">
    <property type="protein sequence ID" value="MFE1352881.1"/>
    <property type="molecule type" value="Genomic_DNA"/>
</dbReference>
<dbReference type="RefSeq" id="WP_380323269.1">
    <property type="nucleotide sequence ID" value="NZ_JBHYPW010000020.1"/>
</dbReference>
<dbReference type="PRINTS" id="PR00359">
    <property type="entry name" value="BP450"/>
</dbReference>
<feature type="region of interest" description="Disordered" evidence="2">
    <location>
        <begin position="1"/>
        <end position="31"/>
    </location>
</feature>
<evidence type="ECO:0000256" key="1">
    <source>
        <dbReference type="ARBA" id="ARBA00010617"/>
    </source>
</evidence>
<dbReference type="InterPro" id="IPR017972">
    <property type="entry name" value="Cyt_P450_CS"/>
</dbReference>
<dbReference type="InterPro" id="IPR036396">
    <property type="entry name" value="Cyt_P450_sf"/>
</dbReference>
<organism evidence="3 4">
    <name type="scientific">Kitasatospora phosalacinea</name>
    <dbReference type="NCBI Taxonomy" id="2065"/>
    <lineage>
        <taxon>Bacteria</taxon>
        <taxon>Bacillati</taxon>
        <taxon>Actinomycetota</taxon>
        <taxon>Actinomycetes</taxon>
        <taxon>Kitasatosporales</taxon>
        <taxon>Streptomycetaceae</taxon>
        <taxon>Kitasatospora</taxon>
    </lineage>
</organism>
<proteinExistence type="inferred from homology"/>
<dbReference type="Proteomes" id="UP001599542">
    <property type="component" value="Unassembled WGS sequence"/>
</dbReference>
<sequence length="521" mass="56063">MSYEEHAYQGGPVPPPGCPAHRPGGGPPDGGLLRLFGPEAEADPSGFYEKLRAEHGEVAPVLLHGDLPAWLVLGYSANLTAMRTPSRFSRDSRRWTEFREGRVPADSPVLPVIAWQPTCSFVDGEEHRRLRTAVTDGLNRFDRRGMRRFVTRFSDQLIAEFGDSGRADLVSQFAEHLPMLVMTQLLGMPEEYGPRLVEAARDLVKGTETAVASNEYVVESLRRTVERKRSEPGQDLVTWLIEHPSGLNEEEVLEHLRSVLLAANETTINLISETLKMVLTDGRFRAHLSGGQMTLPDALDQVLWDSPPFMLVPGRWATGDTELGGRAIKAGDMLLLGVAAGNADPAVRPDLDTPLFGNRSHLAFGSGPHECPGQEIGRAIAESGIDILLTRLPDLQLSVEEHELVWRGNWMSRHLTELPARFTPLGELHPQQRAAGAGGGVGTGAGAGAGAGVSMPSTVPAAAVVPATPATRAAQAAPAGATVPGPRSAVRPPLPPVPPVVPAVPPQRRGWWSTLMARLRG</sequence>
<dbReference type="Gene3D" id="1.10.630.10">
    <property type="entry name" value="Cytochrome P450"/>
    <property type="match status" value="1"/>
</dbReference>
<dbReference type="PROSITE" id="PS00086">
    <property type="entry name" value="CYTOCHROME_P450"/>
    <property type="match status" value="1"/>
</dbReference>
<gene>
    <name evidence="3" type="ORF">ACFW6T_12915</name>
</gene>
<dbReference type="CDD" id="cd20623">
    <property type="entry name" value="CYP_unk"/>
    <property type="match status" value="1"/>
</dbReference>
<protein>
    <submittedName>
        <fullName evidence="3">Cytochrome P450</fullName>
    </submittedName>
</protein>
<dbReference type="PANTHER" id="PTHR46696:SF1">
    <property type="entry name" value="CYTOCHROME P450 YJIB-RELATED"/>
    <property type="match status" value="1"/>
</dbReference>
<evidence type="ECO:0000313" key="4">
    <source>
        <dbReference type="Proteomes" id="UP001599542"/>
    </source>
</evidence>